<sequence length="169" mass="18425">MSLMRSPLVCSLYGVTLEAPHYGLVLPFHSGGALDDFLRDDEVQMTQDMYLRMALSLATAMEHLHTSLEPVVHGDLKSRNVLLAAPWKQGELPKLVLCDFGLSTVRCDVQSTQASTTMPSMATGNRGGGGTVNWMAPELFEGSKPSNESDVYAFAMLMYTYPNPVNPAP</sequence>
<protein>
    <recommendedName>
        <fullName evidence="1">Protein kinase domain-containing protein</fullName>
    </recommendedName>
</protein>
<dbReference type="GO" id="GO:0005524">
    <property type="term" value="F:ATP binding"/>
    <property type="evidence" value="ECO:0007669"/>
    <property type="project" value="InterPro"/>
</dbReference>
<dbReference type="SMART" id="SM00220">
    <property type="entry name" value="S_TKc"/>
    <property type="match status" value="1"/>
</dbReference>
<dbReference type="AlphaFoldDB" id="A0AAE0F6F2"/>
<dbReference type="InterPro" id="IPR001245">
    <property type="entry name" value="Ser-Thr/Tyr_kinase_cat_dom"/>
</dbReference>
<dbReference type="Pfam" id="PF07714">
    <property type="entry name" value="PK_Tyr_Ser-Thr"/>
    <property type="match status" value="1"/>
</dbReference>
<comment type="caution">
    <text evidence="2">The sequence shown here is derived from an EMBL/GenBank/DDBJ whole genome shotgun (WGS) entry which is preliminary data.</text>
</comment>
<dbReference type="GO" id="GO:0005737">
    <property type="term" value="C:cytoplasm"/>
    <property type="evidence" value="ECO:0007669"/>
    <property type="project" value="TreeGrafter"/>
</dbReference>
<evidence type="ECO:0000259" key="1">
    <source>
        <dbReference type="PROSITE" id="PS50011"/>
    </source>
</evidence>
<dbReference type="Gene3D" id="1.10.510.10">
    <property type="entry name" value="Transferase(Phosphotransferase) domain 1"/>
    <property type="match status" value="1"/>
</dbReference>
<dbReference type="PROSITE" id="PS00108">
    <property type="entry name" value="PROTEIN_KINASE_ST"/>
    <property type="match status" value="1"/>
</dbReference>
<dbReference type="SUPFAM" id="SSF56112">
    <property type="entry name" value="Protein kinase-like (PK-like)"/>
    <property type="match status" value="1"/>
</dbReference>
<feature type="domain" description="Protein kinase" evidence="1">
    <location>
        <begin position="1"/>
        <end position="169"/>
    </location>
</feature>
<gene>
    <name evidence="2" type="ORF">CYMTET_37235</name>
</gene>
<dbReference type="PANTHER" id="PTHR23257">
    <property type="entry name" value="SERINE-THREONINE PROTEIN KINASE"/>
    <property type="match status" value="1"/>
</dbReference>
<organism evidence="2 3">
    <name type="scientific">Cymbomonas tetramitiformis</name>
    <dbReference type="NCBI Taxonomy" id="36881"/>
    <lineage>
        <taxon>Eukaryota</taxon>
        <taxon>Viridiplantae</taxon>
        <taxon>Chlorophyta</taxon>
        <taxon>Pyramimonadophyceae</taxon>
        <taxon>Pyramimonadales</taxon>
        <taxon>Pyramimonadaceae</taxon>
        <taxon>Cymbomonas</taxon>
    </lineage>
</organism>
<reference evidence="2 3" key="1">
    <citation type="journal article" date="2015" name="Genome Biol. Evol.">
        <title>Comparative Genomics of a Bacterivorous Green Alga Reveals Evolutionary Causalities and Consequences of Phago-Mixotrophic Mode of Nutrition.</title>
        <authorList>
            <person name="Burns J.A."/>
            <person name="Paasch A."/>
            <person name="Narechania A."/>
            <person name="Kim E."/>
        </authorList>
    </citation>
    <scope>NUCLEOTIDE SEQUENCE [LARGE SCALE GENOMIC DNA]</scope>
    <source>
        <strain evidence="2 3">PLY_AMNH</strain>
    </source>
</reference>
<accession>A0AAE0F6F2</accession>
<name>A0AAE0F6F2_9CHLO</name>
<dbReference type="GO" id="GO:0004672">
    <property type="term" value="F:protein kinase activity"/>
    <property type="evidence" value="ECO:0007669"/>
    <property type="project" value="InterPro"/>
</dbReference>
<dbReference type="Proteomes" id="UP001190700">
    <property type="component" value="Unassembled WGS sequence"/>
</dbReference>
<proteinExistence type="predicted"/>
<dbReference type="GO" id="GO:0007165">
    <property type="term" value="P:signal transduction"/>
    <property type="evidence" value="ECO:0007669"/>
    <property type="project" value="TreeGrafter"/>
</dbReference>
<dbReference type="EMBL" id="LGRX02024790">
    <property type="protein sequence ID" value="KAK3253508.1"/>
    <property type="molecule type" value="Genomic_DNA"/>
</dbReference>
<dbReference type="InterPro" id="IPR050167">
    <property type="entry name" value="Ser_Thr_protein_kinase"/>
</dbReference>
<evidence type="ECO:0000313" key="2">
    <source>
        <dbReference type="EMBL" id="KAK3253508.1"/>
    </source>
</evidence>
<dbReference type="InterPro" id="IPR000719">
    <property type="entry name" value="Prot_kinase_dom"/>
</dbReference>
<evidence type="ECO:0000313" key="3">
    <source>
        <dbReference type="Proteomes" id="UP001190700"/>
    </source>
</evidence>
<dbReference type="InterPro" id="IPR011009">
    <property type="entry name" value="Kinase-like_dom_sf"/>
</dbReference>
<dbReference type="InterPro" id="IPR008271">
    <property type="entry name" value="Ser/Thr_kinase_AS"/>
</dbReference>
<dbReference type="PROSITE" id="PS50011">
    <property type="entry name" value="PROTEIN_KINASE_DOM"/>
    <property type="match status" value="1"/>
</dbReference>
<keyword evidence="3" id="KW-1185">Reference proteome</keyword>